<evidence type="ECO:0000313" key="2">
    <source>
        <dbReference type="Proteomes" id="UP001152622"/>
    </source>
</evidence>
<comment type="caution">
    <text evidence="1">The sequence shown here is derived from an EMBL/GenBank/DDBJ whole genome shotgun (WGS) entry which is preliminary data.</text>
</comment>
<reference evidence="1" key="1">
    <citation type="journal article" date="2023" name="Science">
        <title>Genome structures resolve the early diversification of teleost fishes.</title>
        <authorList>
            <person name="Parey E."/>
            <person name="Louis A."/>
            <person name="Montfort J."/>
            <person name="Bouchez O."/>
            <person name="Roques C."/>
            <person name="Iampietro C."/>
            <person name="Lluch J."/>
            <person name="Castinel A."/>
            <person name="Donnadieu C."/>
            <person name="Desvignes T."/>
            <person name="Floi Bucao C."/>
            <person name="Jouanno E."/>
            <person name="Wen M."/>
            <person name="Mejri S."/>
            <person name="Dirks R."/>
            <person name="Jansen H."/>
            <person name="Henkel C."/>
            <person name="Chen W.J."/>
            <person name="Zahm M."/>
            <person name="Cabau C."/>
            <person name="Klopp C."/>
            <person name="Thompson A.W."/>
            <person name="Robinson-Rechavi M."/>
            <person name="Braasch I."/>
            <person name="Lecointre G."/>
            <person name="Bobe J."/>
            <person name="Postlethwait J.H."/>
            <person name="Berthelot C."/>
            <person name="Roest Crollius H."/>
            <person name="Guiguen Y."/>
        </authorList>
    </citation>
    <scope>NUCLEOTIDE SEQUENCE</scope>
    <source>
        <strain evidence="1">WJC10195</strain>
    </source>
</reference>
<dbReference type="Proteomes" id="UP001152622">
    <property type="component" value="Chromosome 2"/>
</dbReference>
<evidence type="ECO:0000313" key="1">
    <source>
        <dbReference type="EMBL" id="KAJ8376261.1"/>
    </source>
</evidence>
<name>A0A9Q1JAA6_SYNKA</name>
<keyword evidence="2" id="KW-1185">Reference proteome</keyword>
<dbReference type="EMBL" id="JAINUF010000002">
    <property type="protein sequence ID" value="KAJ8376261.1"/>
    <property type="molecule type" value="Genomic_DNA"/>
</dbReference>
<proteinExistence type="predicted"/>
<dbReference type="AlphaFoldDB" id="A0A9Q1JAA6"/>
<protein>
    <submittedName>
        <fullName evidence="1">Uncharacterized protein</fullName>
    </submittedName>
</protein>
<gene>
    <name evidence="1" type="ORF">SKAU_G00068410</name>
</gene>
<accession>A0A9Q1JAA6</accession>
<sequence>MRARPAFVSLPPCSEEELAHACTDCDARLPPARAPLPRASGGLQLQKCLCEETRRAEPQRNLQIHSDGTLPARESLLTARAGELIAAPGRTEAADVPGRAALSALIY</sequence>
<organism evidence="1 2">
    <name type="scientific">Synaphobranchus kaupii</name>
    <name type="common">Kaup's arrowtooth eel</name>
    <dbReference type="NCBI Taxonomy" id="118154"/>
    <lineage>
        <taxon>Eukaryota</taxon>
        <taxon>Metazoa</taxon>
        <taxon>Chordata</taxon>
        <taxon>Craniata</taxon>
        <taxon>Vertebrata</taxon>
        <taxon>Euteleostomi</taxon>
        <taxon>Actinopterygii</taxon>
        <taxon>Neopterygii</taxon>
        <taxon>Teleostei</taxon>
        <taxon>Anguilliformes</taxon>
        <taxon>Synaphobranchidae</taxon>
        <taxon>Synaphobranchus</taxon>
    </lineage>
</organism>